<comment type="similarity">
    <text evidence="1">Belongs to the GINS3/PSF3 family.</text>
</comment>
<dbReference type="Pfam" id="PF22466">
    <property type="entry name" value="PSF3_N"/>
    <property type="match status" value="1"/>
</dbReference>
<keyword evidence="1" id="KW-0539">Nucleus</keyword>
<comment type="function">
    <text evidence="1">The GINS complex plays an essential role in the initiation of DNA replication.</text>
</comment>
<dbReference type="InterPro" id="IPR038437">
    <property type="entry name" value="GINS_Psf3_sf"/>
</dbReference>
<dbReference type="Proteomes" id="UP000326759">
    <property type="component" value="Unassembled WGS sequence"/>
</dbReference>
<evidence type="ECO:0000259" key="2">
    <source>
        <dbReference type="Pfam" id="PF22466"/>
    </source>
</evidence>
<dbReference type="GO" id="GO:1902975">
    <property type="term" value="P:mitotic DNA replication initiation"/>
    <property type="evidence" value="ECO:0007669"/>
    <property type="project" value="TreeGrafter"/>
</dbReference>
<evidence type="ECO:0000313" key="4">
    <source>
        <dbReference type="Proteomes" id="UP000326759"/>
    </source>
</evidence>
<feature type="domain" description="DNA replication complex GINS protein PSF3 N-terminal" evidence="2">
    <location>
        <begin position="13"/>
        <end position="64"/>
    </location>
</feature>
<dbReference type="Gene3D" id="1.20.58.2050">
    <property type="match status" value="1"/>
</dbReference>
<dbReference type="PANTHER" id="PTHR22768:SF0">
    <property type="entry name" value="DNA REPLICATION COMPLEX GINS PROTEIN PSF3"/>
    <property type="match status" value="1"/>
</dbReference>
<keyword evidence="1" id="KW-0235">DNA replication</keyword>
<dbReference type="AlphaFoldDB" id="A0A5N5SY68"/>
<accession>A0A5N5SY68</accession>
<dbReference type="GO" id="GO:0000811">
    <property type="term" value="C:GINS complex"/>
    <property type="evidence" value="ECO:0007669"/>
    <property type="project" value="UniProtKB-UniRule"/>
</dbReference>
<gene>
    <name evidence="3" type="primary">GINS3</name>
    <name evidence="3" type="ORF">Anas_00139</name>
</gene>
<protein>
    <recommendedName>
        <fullName evidence="1">DNA replication complex GINS protein PSF3</fullName>
    </recommendedName>
</protein>
<name>A0A5N5SY68_9CRUS</name>
<dbReference type="InterPro" id="IPR010492">
    <property type="entry name" value="GINS_Psf3"/>
</dbReference>
<dbReference type="SUPFAM" id="SSF160059">
    <property type="entry name" value="PriA/YqbF domain"/>
    <property type="match status" value="1"/>
</dbReference>
<sequence length="144" mass="16397">MDWCESYSPNYFTIEDILATQERIPCKFELPVYNLGYLDQSGGSNDILPGAKLELPCWMSRALCSSKRHIVSAQLPLTFKERYREILKADPTVVDLHKLGPYFYEVGQHLLPLAGKESGQLALLLAQLTCLFYITRIVNNENLN</sequence>
<organism evidence="3 4">
    <name type="scientific">Armadillidium nasatum</name>
    <dbReference type="NCBI Taxonomy" id="96803"/>
    <lineage>
        <taxon>Eukaryota</taxon>
        <taxon>Metazoa</taxon>
        <taxon>Ecdysozoa</taxon>
        <taxon>Arthropoda</taxon>
        <taxon>Crustacea</taxon>
        <taxon>Multicrustacea</taxon>
        <taxon>Malacostraca</taxon>
        <taxon>Eumalacostraca</taxon>
        <taxon>Peracarida</taxon>
        <taxon>Isopoda</taxon>
        <taxon>Oniscidea</taxon>
        <taxon>Crinocheta</taxon>
        <taxon>Armadillidiidae</taxon>
        <taxon>Armadillidium</taxon>
    </lineage>
</organism>
<dbReference type="EMBL" id="SEYY01020087">
    <property type="protein sequence ID" value="KAB7497610.1"/>
    <property type="molecule type" value="Genomic_DNA"/>
</dbReference>
<dbReference type="InterPro" id="IPR055221">
    <property type="entry name" value="PSF3_N"/>
</dbReference>
<reference evidence="3 4" key="1">
    <citation type="journal article" date="2019" name="PLoS Biol.">
        <title>Sex chromosomes control vertical transmission of feminizing Wolbachia symbionts in an isopod.</title>
        <authorList>
            <person name="Becking T."/>
            <person name="Chebbi M.A."/>
            <person name="Giraud I."/>
            <person name="Moumen B."/>
            <person name="Laverre T."/>
            <person name="Caubet Y."/>
            <person name="Peccoud J."/>
            <person name="Gilbert C."/>
            <person name="Cordaux R."/>
        </authorList>
    </citation>
    <scope>NUCLEOTIDE SEQUENCE [LARGE SCALE GENOMIC DNA]</scope>
    <source>
        <strain evidence="3">ANa2</strain>
        <tissue evidence="3">Whole body excluding digestive tract and cuticle</tissue>
    </source>
</reference>
<dbReference type="SUPFAM" id="SSF158573">
    <property type="entry name" value="GINS helical bundle-like"/>
    <property type="match status" value="1"/>
</dbReference>
<dbReference type="InterPro" id="IPR036224">
    <property type="entry name" value="GINS_bundle-like_dom_sf"/>
</dbReference>
<keyword evidence="4" id="KW-1185">Reference proteome</keyword>
<proteinExistence type="inferred from homology"/>
<dbReference type="CDD" id="cd11713">
    <property type="entry name" value="GINS_A_psf3"/>
    <property type="match status" value="1"/>
</dbReference>
<comment type="caution">
    <text evidence="3">The sequence shown here is derived from an EMBL/GenBank/DDBJ whole genome shotgun (WGS) entry which is preliminary data.</text>
</comment>
<evidence type="ECO:0000313" key="3">
    <source>
        <dbReference type="EMBL" id="KAB7497610.1"/>
    </source>
</evidence>
<dbReference type="CDD" id="cd21693">
    <property type="entry name" value="GINS_B_Psf3"/>
    <property type="match status" value="1"/>
</dbReference>
<dbReference type="OrthoDB" id="10251744at2759"/>
<evidence type="ECO:0000256" key="1">
    <source>
        <dbReference type="RuleBase" id="RU367161"/>
    </source>
</evidence>
<dbReference type="PANTHER" id="PTHR22768">
    <property type="entry name" value="DNA REPLICATION COMPLEX GINS PROTEIN PSF3"/>
    <property type="match status" value="1"/>
</dbReference>
<comment type="subcellular location">
    <subcellularLocation>
        <location evidence="1">Nucleus</location>
    </subcellularLocation>
</comment>
<comment type="subunit">
    <text evidence="1">Component of the GINS complex.</text>
</comment>